<proteinExistence type="evidence at transcript level"/>
<organism evidence="6">
    <name type="scientific">Phallusia mammillata</name>
    <dbReference type="NCBI Taxonomy" id="59560"/>
    <lineage>
        <taxon>Eukaryota</taxon>
        <taxon>Metazoa</taxon>
        <taxon>Chordata</taxon>
        <taxon>Tunicata</taxon>
        <taxon>Ascidiacea</taxon>
        <taxon>Phlebobranchia</taxon>
        <taxon>Ascidiidae</taxon>
        <taxon>Phallusia</taxon>
    </lineage>
</organism>
<evidence type="ECO:0000256" key="2">
    <source>
        <dbReference type="ARBA" id="ARBA00019577"/>
    </source>
</evidence>
<evidence type="ECO:0000256" key="1">
    <source>
        <dbReference type="ARBA" id="ARBA00007133"/>
    </source>
</evidence>
<dbReference type="PANTHER" id="PTHR13073:SF0">
    <property type="entry name" value="BIOGENESIS OF LYSOSOME-RELATED ORGANELLES COMPLEX 1 SUBUNIT 1"/>
    <property type="match status" value="1"/>
</dbReference>
<evidence type="ECO:0000313" key="6">
    <source>
        <dbReference type="EMBL" id="CAB3225708.1"/>
    </source>
</evidence>
<dbReference type="InterPro" id="IPR009395">
    <property type="entry name" value="BLOC1S1"/>
</dbReference>
<dbReference type="AlphaFoldDB" id="A0A6F9D8F2"/>
<reference evidence="6" key="1">
    <citation type="submission" date="2020-04" db="EMBL/GenBank/DDBJ databases">
        <authorList>
            <person name="Neveu A P."/>
        </authorList>
    </citation>
    <scope>NUCLEOTIDE SEQUENCE</scope>
    <source>
        <tissue evidence="6">Whole embryo</tissue>
    </source>
</reference>
<accession>A0A6F9D8F2</accession>
<gene>
    <name evidence="6" type="primary">Bloc1s1</name>
</gene>
<comment type="similarity">
    <text evidence="1">Belongs to the BLOC1S1 family.</text>
</comment>
<evidence type="ECO:0000256" key="3">
    <source>
        <dbReference type="ARBA" id="ARBA00047787"/>
    </source>
</evidence>
<dbReference type="Pfam" id="PF06320">
    <property type="entry name" value="GCN5L1"/>
    <property type="match status" value="1"/>
</dbReference>
<comment type="catalytic activity">
    <reaction evidence="3">
        <text>L-lysyl-[protein] + acetyl-CoA = N(6)-acetyl-L-lysyl-[protein] + CoA + H(+)</text>
        <dbReference type="Rhea" id="RHEA:45948"/>
        <dbReference type="Rhea" id="RHEA-COMP:9752"/>
        <dbReference type="Rhea" id="RHEA-COMP:10731"/>
        <dbReference type="ChEBI" id="CHEBI:15378"/>
        <dbReference type="ChEBI" id="CHEBI:29969"/>
        <dbReference type="ChEBI" id="CHEBI:57287"/>
        <dbReference type="ChEBI" id="CHEBI:57288"/>
        <dbReference type="ChEBI" id="CHEBI:61930"/>
    </reaction>
    <physiologicalReaction direction="left-to-right" evidence="3">
        <dbReference type="Rhea" id="RHEA:45949"/>
    </physiologicalReaction>
</comment>
<name>A0A6F9D8F2_9ASCI</name>
<dbReference type="EMBL" id="LR783341">
    <property type="protein sequence ID" value="CAB3225708.1"/>
    <property type="molecule type" value="mRNA"/>
</dbReference>
<sequence>MLTSMLKQHRGKQYAHKQSQERRRQEATTALYKFNEGVMKSINTGVSTSYVNQCALDSEMKQLQTQAAHFTKITSRWINELSAFQTALKELGDVENWATSIENDLNSVANSLEYLHAHSGSVQSTSHKP</sequence>
<evidence type="ECO:0000256" key="4">
    <source>
        <dbReference type="ARBA" id="ARBA00050048"/>
    </source>
</evidence>
<feature type="region of interest" description="Disordered" evidence="5">
    <location>
        <begin position="1"/>
        <end position="23"/>
    </location>
</feature>
<dbReference type="GO" id="GO:0016197">
    <property type="term" value="P:endosomal transport"/>
    <property type="evidence" value="ECO:0007669"/>
    <property type="project" value="TreeGrafter"/>
</dbReference>
<dbReference type="GO" id="GO:0031083">
    <property type="term" value="C:BLOC-1 complex"/>
    <property type="evidence" value="ECO:0007669"/>
    <property type="project" value="InterPro"/>
</dbReference>
<evidence type="ECO:0000256" key="5">
    <source>
        <dbReference type="SAM" id="MobiDB-lite"/>
    </source>
</evidence>
<protein>
    <recommendedName>
        <fullName evidence="2">Biogenesis of lysosome-related organelles complex 1 subunit 1</fullName>
    </recommendedName>
    <alternativeName>
        <fullName evidence="4">Protein acetyltransferase BLOC1S1</fullName>
    </alternativeName>
</protein>
<dbReference type="PANTHER" id="PTHR13073">
    <property type="entry name" value="BLOC-1 COMPLEX SUBUNIT 1"/>
    <property type="match status" value="1"/>
</dbReference>